<dbReference type="InterPro" id="IPR002307">
    <property type="entry name" value="Tyr-tRNA-ligase"/>
</dbReference>
<dbReference type="FunFam" id="3.40.50.620:FF:000040">
    <property type="entry name" value="Tyrosine--tRNA ligase"/>
    <property type="match status" value="1"/>
</dbReference>
<keyword evidence="9 12" id="KW-0030">Aminoacyl-tRNA synthetase</keyword>
<dbReference type="PANTHER" id="PTHR46264:SF4">
    <property type="entry name" value="TYROSINE--TRNA LIGASE, CYTOPLASMIC"/>
    <property type="match status" value="1"/>
</dbReference>
<keyword evidence="7 12" id="KW-0067">ATP-binding</keyword>
<evidence type="ECO:0000256" key="6">
    <source>
        <dbReference type="ARBA" id="ARBA00022741"/>
    </source>
</evidence>
<evidence type="ECO:0000256" key="1">
    <source>
        <dbReference type="ARBA" id="ARBA00004496"/>
    </source>
</evidence>
<evidence type="ECO:0000256" key="4">
    <source>
        <dbReference type="ARBA" id="ARBA00022490"/>
    </source>
</evidence>
<comment type="similarity">
    <text evidence="2 12">Belongs to the class-I aminoacyl-tRNA synthetase family.</text>
</comment>
<evidence type="ECO:0000256" key="3">
    <source>
        <dbReference type="ARBA" id="ARBA00013160"/>
    </source>
</evidence>
<evidence type="ECO:0000256" key="10">
    <source>
        <dbReference type="ARBA" id="ARBA00033323"/>
    </source>
</evidence>
<gene>
    <name evidence="13" type="primary">YARS_0</name>
    <name evidence="13" type="ORF">g.13142</name>
</gene>
<organism evidence="13">
    <name type="scientific">Aceria tosichella</name>
    <name type="common">wheat curl mite</name>
    <dbReference type="NCBI Taxonomy" id="561515"/>
    <lineage>
        <taxon>Eukaryota</taxon>
        <taxon>Metazoa</taxon>
        <taxon>Ecdysozoa</taxon>
        <taxon>Arthropoda</taxon>
        <taxon>Chelicerata</taxon>
        <taxon>Arachnida</taxon>
        <taxon>Acari</taxon>
        <taxon>Acariformes</taxon>
        <taxon>Trombidiformes</taxon>
        <taxon>Prostigmata</taxon>
        <taxon>Eupodina</taxon>
        <taxon>Eriophyoidea</taxon>
        <taxon>Eriophyidae</taxon>
        <taxon>Eriophyinae</taxon>
        <taxon>Aceriini</taxon>
        <taxon>Aceria</taxon>
    </lineage>
</organism>
<keyword evidence="8 12" id="KW-0648">Protein biosynthesis</keyword>
<keyword evidence="6 12" id="KW-0547">Nucleotide-binding</keyword>
<comment type="subcellular location">
    <subcellularLocation>
        <location evidence="1">Cytoplasm</location>
    </subcellularLocation>
</comment>
<evidence type="ECO:0000256" key="8">
    <source>
        <dbReference type="ARBA" id="ARBA00022917"/>
    </source>
</evidence>
<dbReference type="GO" id="GO:0004831">
    <property type="term" value="F:tyrosine-tRNA ligase activity"/>
    <property type="evidence" value="ECO:0007669"/>
    <property type="project" value="UniProtKB-EC"/>
</dbReference>
<comment type="catalytic activity">
    <reaction evidence="11 12">
        <text>tRNA(Tyr) + L-tyrosine + ATP = L-tyrosyl-tRNA(Tyr) + AMP + diphosphate + H(+)</text>
        <dbReference type="Rhea" id="RHEA:10220"/>
        <dbReference type="Rhea" id="RHEA-COMP:9706"/>
        <dbReference type="Rhea" id="RHEA-COMP:9707"/>
        <dbReference type="ChEBI" id="CHEBI:15378"/>
        <dbReference type="ChEBI" id="CHEBI:30616"/>
        <dbReference type="ChEBI" id="CHEBI:33019"/>
        <dbReference type="ChEBI" id="CHEBI:58315"/>
        <dbReference type="ChEBI" id="CHEBI:78442"/>
        <dbReference type="ChEBI" id="CHEBI:78536"/>
        <dbReference type="ChEBI" id="CHEBI:456215"/>
        <dbReference type="EC" id="6.1.1.1"/>
    </reaction>
</comment>
<keyword evidence="4" id="KW-0963">Cytoplasm</keyword>
<dbReference type="Gene3D" id="1.10.240.10">
    <property type="entry name" value="Tyrosyl-Transfer RNA Synthetase"/>
    <property type="match status" value="2"/>
</dbReference>
<dbReference type="GO" id="GO:0005737">
    <property type="term" value="C:cytoplasm"/>
    <property type="evidence" value="ECO:0007669"/>
    <property type="project" value="UniProtKB-SubCell"/>
</dbReference>
<name>A0A6G1SKN4_9ACAR</name>
<dbReference type="PRINTS" id="PR01040">
    <property type="entry name" value="TRNASYNTHTYR"/>
</dbReference>
<proteinExistence type="inferred from homology"/>
<dbReference type="EMBL" id="GGYP01006168">
    <property type="protein sequence ID" value="MDE50939.1"/>
    <property type="molecule type" value="Transcribed_RNA"/>
</dbReference>
<dbReference type="PANTHER" id="PTHR46264">
    <property type="entry name" value="TYROSINE-TRNA LIGASE"/>
    <property type="match status" value="1"/>
</dbReference>
<evidence type="ECO:0000256" key="12">
    <source>
        <dbReference type="RuleBase" id="RU361234"/>
    </source>
</evidence>
<dbReference type="Pfam" id="PF00579">
    <property type="entry name" value="tRNA-synt_1b"/>
    <property type="match status" value="2"/>
</dbReference>
<protein>
    <recommendedName>
        <fullName evidence="3 12">Tyrosine--tRNA ligase</fullName>
        <ecNumber evidence="3 12">6.1.1.1</ecNumber>
    </recommendedName>
    <alternativeName>
        <fullName evidence="10 12">Tyrosyl-tRNA synthetase</fullName>
    </alternativeName>
</protein>
<evidence type="ECO:0000256" key="11">
    <source>
        <dbReference type="ARBA" id="ARBA00048248"/>
    </source>
</evidence>
<dbReference type="InterPro" id="IPR002305">
    <property type="entry name" value="aa-tRNA-synth_Ic"/>
</dbReference>
<evidence type="ECO:0000313" key="13">
    <source>
        <dbReference type="EMBL" id="MDE50939.1"/>
    </source>
</evidence>
<dbReference type="NCBIfam" id="TIGR00234">
    <property type="entry name" value="tyrS"/>
    <property type="match status" value="1"/>
</dbReference>
<evidence type="ECO:0000256" key="2">
    <source>
        <dbReference type="ARBA" id="ARBA00005594"/>
    </source>
</evidence>
<evidence type="ECO:0000256" key="7">
    <source>
        <dbReference type="ARBA" id="ARBA00022840"/>
    </source>
</evidence>
<evidence type="ECO:0000256" key="9">
    <source>
        <dbReference type="ARBA" id="ARBA00023146"/>
    </source>
</evidence>
<dbReference type="GO" id="GO:0005524">
    <property type="term" value="F:ATP binding"/>
    <property type="evidence" value="ECO:0007669"/>
    <property type="project" value="UniProtKB-KW"/>
</dbReference>
<sequence>MNSAHNNENNLGSSDIKLMEQGVSRLALEATGGADIYWSMPLTEHPNLSLFIPAMQLAKSLDTGSKVTIIMNDLHSQLLNAIDQKRTDFHRSIVETMMKRLSKSTENLNLILASDICSQKNFMLDFYMVAGSTPINTATEAVEGVVKPKKHPLLGGLVYPVVRAVEDKYMQARTQLAPENERNILKFTDELALKINHLPGSREFYSELPGLSAKKLTVINPEDDQVSLLDNPKQIKKKISKAFCEPGNIIDNGVLPILEHIIFPIFKVFDIKRPEQYGGDVQYSSYKEVETDYSEQKLHPGDLKKGIESKITDLLECFHLLRDEKIVAKRNAKTSLKASISIDEPLNQVNNEKLELITGRLQEVLQQDSLKAILHTRNPRIYWGTATTGRPHVAYFVPIAKIADFLRADCELTILLADLHGYLDSQKAPWELLDARTKYYQHIIISMLKSIGVPIEKLKFARGTEFELSANFSRDLFRLISQTTLHDAKRAGAEVVKQMSDPLIGSLLYPLLQALDEEYLSCDAQFGGVDQRKIFIYAEKYLPQIGYSKRIHLMNPMVPGLSGGKMSSSEIDSKIDLLDDAETVKTKLDGALCSKENLSENGVLAFIEHVIWPLFGKITIESQSKEFESHEKLVQEFVAGSITEIELKTTTASYINRLLDPIRKEFQSEELQTLVRNAYPKI</sequence>
<reference evidence="13" key="1">
    <citation type="submission" date="2018-10" db="EMBL/GenBank/DDBJ databases">
        <title>Transcriptome assembly of Aceria tosichella (Wheat curl mite) Type 2.</title>
        <authorList>
            <person name="Scully E.D."/>
            <person name="Geib S.M."/>
            <person name="Palmer N.A."/>
            <person name="Gupta A.K."/>
            <person name="Sarath G."/>
            <person name="Tatineni S."/>
        </authorList>
    </citation>
    <scope>NUCLEOTIDE SEQUENCE</scope>
    <source>
        <strain evidence="13">LincolnNE</strain>
    </source>
</reference>
<keyword evidence="5 12" id="KW-0436">Ligase</keyword>
<dbReference type="AlphaFoldDB" id="A0A6G1SKN4"/>
<dbReference type="SUPFAM" id="SSF52374">
    <property type="entry name" value="Nucleotidylyl transferase"/>
    <property type="match status" value="2"/>
</dbReference>
<evidence type="ECO:0000256" key="5">
    <source>
        <dbReference type="ARBA" id="ARBA00022598"/>
    </source>
</evidence>
<dbReference type="Gene3D" id="3.40.50.620">
    <property type="entry name" value="HUPs"/>
    <property type="match status" value="2"/>
</dbReference>
<accession>A0A6G1SKN4</accession>
<dbReference type="InterPro" id="IPR050489">
    <property type="entry name" value="Tyr-tRNA_synthase"/>
</dbReference>
<dbReference type="NCBIfam" id="NF006330">
    <property type="entry name" value="PRK08560.1"/>
    <property type="match status" value="1"/>
</dbReference>
<dbReference type="EC" id="6.1.1.1" evidence="3 12"/>
<dbReference type="GO" id="GO:0006437">
    <property type="term" value="P:tyrosyl-tRNA aminoacylation"/>
    <property type="evidence" value="ECO:0007669"/>
    <property type="project" value="InterPro"/>
</dbReference>
<dbReference type="InterPro" id="IPR014729">
    <property type="entry name" value="Rossmann-like_a/b/a_fold"/>
</dbReference>